<keyword evidence="3" id="KW-0732">Signal</keyword>
<evidence type="ECO:0000313" key="5">
    <source>
        <dbReference type="Proteomes" id="UP000187283"/>
    </source>
</evidence>
<feature type="chain" id="PRO_5012503557" evidence="3">
    <location>
        <begin position="18"/>
        <end position="540"/>
    </location>
</feature>
<feature type="transmembrane region" description="Helical" evidence="2">
    <location>
        <begin position="517"/>
        <end position="536"/>
    </location>
</feature>
<dbReference type="OrthoDB" id="5690692at2759"/>
<dbReference type="EMBL" id="LSSN01001117">
    <property type="protein sequence ID" value="OMJ20958.1"/>
    <property type="molecule type" value="Genomic_DNA"/>
</dbReference>
<name>A0A1R1Y225_9FUNG</name>
<keyword evidence="2" id="KW-0812">Transmembrane</keyword>
<dbReference type="Proteomes" id="UP000187283">
    <property type="component" value="Unassembled WGS sequence"/>
</dbReference>
<evidence type="ECO:0000256" key="1">
    <source>
        <dbReference type="SAM" id="MobiDB-lite"/>
    </source>
</evidence>
<keyword evidence="5" id="KW-1185">Reference proteome</keyword>
<gene>
    <name evidence="4" type="ORF">AYI70_g3770</name>
</gene>
<evidence type="ECO:0000313" key="4">
    <source>
        <dbReference type="EMBL" id="OMJ20958.1"/>
    </source>
</evidence>
<proteinExistence type="predicted"/>
<evidence type="ECO:0000256" key="3">
    <source>
        <dbReference type="SAM" id="SignalP"/>
    </source>
</evidence>
<keyword evidence="2" id="KW-0472">Membrane</keyword>
<comment type="caution">
    <text evidence="4">The sequence shown here is derived from an EMBL/GenBank/DDBJ whole genome shotgun (WGS) entry which is preliminary data.</text>
</comment>
<evidence type="ECO:0000256" key="2">
    <source>
        <dbReference type="SAM" id="Phobius"/>
    </source>
</evidence>
<sequence>MIIFLKAAIIAASFAAANDLQEIYEHNHGLTDYGYDNYISLKSNHIETLDSKPDFDYTGKTQKSMENEIYDENDGNDDYNIFDQASTLNDGENVTNDEIGENFENQIFQDSAASPNTEVEIIDPSKLVNGNLNAESLKKMIEQLKSGESPSVQRSQIVPKISDPFSILDSAASSPPPQPKAIDVQESGANSEAKNPLESINMAAISSATRTMRMIPAWGEFNMPIPAPEYLRNTCDALTIKQVNSPLRLISRASKTGNALLMRQGLIESIKIIQSGENSVKNFFEIFIELFNKKEDFVIKKMSIGSNEIKDTHLLKKIQLFTMAFRGNEILIADFTKLLFIHLRFSKAARSTASQLVKILFDKYNKCGLSDRSQFYKPLFESILKLTKILEQKYQVNMAVFNNSEGEHIGESIDLAFNGNYFSTYKIITFVSNSVFKKINLFRNDVLCFVLSSHAYTKIYSAALRSIYNTIEGRPQNAVKLIDFISNALDNNVISIKYFLSFYNLYFGLFRFSVGDTAIRFFTSFFAVVLMLFIPFCCCC</sequence>
<accession>A0A1R1Y225</accession>
<keyword evidence="2" id="KW-1133">Transmembrane helix</keyword>
<dbReference type="AlphaFoldDB" id="A0A1R1Y225"/>
<protein>
    <submittedName>
        <fullName evidence="4">Uncharacterized protein</fullName>
    </submittedName>
</protein>
<reference evidence="4 5" key="1">
    <citation type="submission" date="2017-01" db="EMBL/GenBank/DDBJ databases">
        <authorList>
            <person name="Mah S.A."/>
            <person name="Swanson W.J."/>
            <person name="Moy G.W."/>
            <person name="Vacquier V.D."/>
        </authorList>
    </citation>
    <scope>NUCLEOTIDE SEQUENCE [LARGE SCALE GENOMIC DNA]</scope>
    <source>
        <strain evidence="4 5">GSMNP</strain>
    </source>
</reference>
<organism evidence="4 5">
    <name type="scientific">Smittium culicis</name>
    <dbReference type="NCBI Taxonomy" id="133412"/>
    <lineage>
        <taxon>Eukaryota</taxon>
        <taxon>Fungi</taxon>
        <taxon>Fungi incertae sedis</taxon>
        <taxon>Zoopagomycota</taxon>
        <taxon>Kickxellomycotina</taxon>
        <taxon>Harpellomycetes</taxon>
        <taxon>Harpellales</taxon>
        <taxon>Legeriomycetaceae</taxon>
        <taxon>Smittium</taxon>
    </lineage>
</organism>
<feature type="region of interest" description="Disordered" evidence="1">
    <location>
        <begin position="168"/>
        <end position="193"/>
    </location>
</feature>
<feature type="signal peptide" evidence="3">
    <location>
        <begin position="1"/>
        <end position="17"/>
    </location>
</feature>